<proteinExistence type="predicted"/>
<gene>
    <name evidence="1" type="ORF">D0Z07_8588</name>
</gene>
<dbReference type="EMBL" id="VNKQ01000018">
    <property type="protein sequence ID" value="KAG0645623.1"/>
    <property type="molecule type" value="Genomic_DNA"/>
</dbReference>
<dbReference type="Pfam" id="PF13826">
    <property type="entry name" value="Monooxy_af470-like"/>
    <property type="match status" value="1"/>
</dbReference>
<organism evidence="1 2">
    <name type="scientific">Hyphodiscus hymeniophilus</name>
    <dbReference type="NCBI Taxonomy" id="353542"/>
    <lineage>
        <taxon>Eukaryota</taxon>
        <taxon>Fungi</taxon>
        <taxon>Dikarya</taxon>
        <taxon>Ascomycota</taxon>
        <taxon>Pezizomycotina</taxon>
        <taxon>Leotiomycetes</taxon>
        <taxon>Helotiales</taxon>
        <taxon>Hyphodiscaceae</taxon>
        <taxon>Hyphodiscus</taxon>
    </lineage>
</organism>
<keyword evidence="2" id="KW-1185">Reference proteome</keyword>
<evidence type="ECO:0000313" key="1">
    <source>
        <dbReference type="EMBL" id="KAG0645623.1"/>
    </source>
</evidence>
<accession>A0A9P6SL64</accession>
<keyword evidence="1" id="KW-0560">Oxidoreductase</keyword>
<dbReference type="SUPFAM" id="SSF54909">
    <property type="entry name" value="Dimeric alpha+beta barrel"/>
    <property type="match status" value="1"/>
</dbReference>
<comment type="caution">
    <text evidence="1">The sequence shown here is derived from an EMBL/GenBank/DDBJ whole genome shotgun (WGS) entry which is preliminary data.</text>
</comment>
<dbReference type="AlphaFoldDB" id="A0A9P6SL64"/>
<name>A0A9P6SL64_9HELO</name>
<sequence length="296" mass="33318">MSSESILPPLSVRPNTAKTRIQKLWGGIQVDFNLSTTLLLGAVLQSLLVLILPTRYAVTPAIIFLGIRIIDVVLVTKGFKPNPYLRDVVFKKSTPQVLDRNGEFNGPGQEKVAILLLAAKSNHPLGIFAPDYRTVDEFTTKMSAQLEDPMSQDAGFLGQTRFTRRDDNGATENMIISYWRSLSDVHAYAHSPLHREAWLWWDKTLSVHKHIGFMHEVFEAPRGMWEGVYINFQPVLLGATTYLRRGGKTEAGRVQDEWVSGLLDANRGRLKTSNGRRGLSGEDVEVDKFGKNYYEE</sequence>
<reference evidence="1" key="1">
    <citation type="submission" date="2019-07" db="EMBL/GenBank/DDBJ databases">
        <title>Hyphodiscus hymeniophilus genome sequencing and assembly.</title>
        <authorList>
            <person name="Kramer G."/>
            <person name="Nodwell J."/>
        </authorList>
    </citation>
    <scope>NUCLEOTIDE SEQUENCE</scope>
    <source>
        <strain evidence="1">ATCC 34498</strain>
    </source>
</reference>
<keyword evidence="1" id="KW-0503">Monooxygenase</keyword>
<evidence type="ECO:0000313" key="2">
    <source>
        <dbReference type="Proteomes" id="UP000785200"/>
    </source>
</evidence>
<dbReference type="InterPro" id="IPR025444">
    <property type="entry name" value="Monooxy_af470"/>
</dbReference>
<protein>
    <submittedName>
        <fullName evidence="1">Monooxygenase</fullName>
    </submittedName>
</protein>
<dbReference type="Proteomes" id="UP000785200">
    <property type="component" value="Unassembled WGS sequence"/>
</dbReference>
<dbReference type="GO" id="GO:0004497">
    <property type="term" value="F:monooxygenase activity"/>
    <property type="evidence" value="ECO:0007669"/>
    <property type="project" value="UniProtKB-KW"/>
</dbReference>
<dbReference type="InterPro" id="IPR011008">
    <property type="entry name" value="Dimeric_a/b-barrel"/>
</dbReference>
<dbReference type="OrthoDB" id="3202396at2759"/>
<dbReference type="Gene3D" id="3.30.70.100">
    <property type="match status" value="1"/>
</dbReference>